<dbReference type="Proteomes" id="UP000198804">
    <property type="component" value="Unassembled WGS sequence"/>
</dbReference>
<feature type="domain" description="HD-GYP" evidence="3">
    <location>
        <begin position="175"/>
        <end position="372"/>
    </location>
</feature>
<feature type="modified residue" description="4-aspartylphosphate" evidence="1">
    <location>
        <position position="81"/>
    </location>
</feature>
<protein>
    <submittedName>
        <fullName evidence="4">Putative two-component system response regulator</fullName>
    </submittedName>
</protein>
<dbReference type="SUPFAM" id="SSF52172">
    <property type="entry name" value="CheY-like"/>
    <property type="match status" value="1"/>
</dbReference>
<reference evidence="5" key="1">
    <citation type="submission" date="2016-10" db="EMBL/GenBank/DDBJ databases">
        <authorList>
            <person name="Varghese N."/>
            <person name="Submissions S."/>
        </authorList>
    </citation>
    <scope>NUCLEOTIDE SEQUENCE [LARGE SCALE GENOMIC DNA]</scope>
    <source>
        <strain evidence="5">CGMCC 1.6474</strain>
    </source>
</reference>
<dbReference type="Pfam" id="PF00072">
    <property type="entry name" value="Response_reg"/>
    <property type="match status" value="1"/>
</dbReference>
<dbReference type="SUPFAM" id="SSF109604">
    <property type="entry name" value="HD-domain/PDEase-like"/>
    <property type="match status" value="1"/>
</dbReference>
<evidence type="ECO:0000313" key="5">
    <source>
        <dbReference type="Proteomes" id="UP000198804"/>
    </source>
</evidence>
<dbReference type="GO" id="GO:0000160">
    <property type="term" value="P:phosphorelay signal transduction system"/>
    <property type="evidence" value="ECO:0007669"/>
    <property type="project" value="InterPro"/>
</dbReference>
<keyword evidence="1" id="KW-0597">Phosphoprotein</keyword>
<dbReference type="InterPro" id="IPR003607">
    <property type="entry name" value="HD/PDEase_dom"/>
</dbReference>
<dbReference type="InterPro" id="IPR011006">
    <property type="entry name" value="CheY-like_superfamily"/>
</dbReference>
<evidence type="ECO:0000259" key="3">
    <source>
        <dbReference type="PROSITE" id="PS51832"/>
    </source>
</evidence>
<dbReference type="PROSITE" id="PS50110">
    <property type="entry name" value="RESPONSE_REGULATORY"/>
    <property type="match status" value="1"/>
</dbReference>
<dbReference type="PANTHER" id="PTHR45228">
    <property type="entry name" value="CYCLIC DI-GMP PHOSPHODIESTERASE TM_0186-RELATED"/>
    <property type="match status" value="1"/>
</dbReference>
<dbReference type="CDD" id="cd00077">
    <property type="entry name" value="HDc"/>
    <property type="match status" value="1"/>
</dbReference>
<dbReference type="InterPro" id="IPR052020">
    <property type="entry name" value="Cyclic_di-GMP/3'3'-cGAMP_PDE"/>
</dbReference>
<dbReference type="PANTHER" id="PTHR45228:SF1">
    <property type="entry name" value="CYCLIC DI-GMP PHOSPHODIESTERASE TM_0186"/>
    <property type="match status" value="1"/>
</dbReference>
<dbReference type="InterPro" id="IPR037522">
    <property type="entry name" value="HD_GYP_dom"/>
</dbReference>
<dbReference type="Gene3D" id="3.40.50.2300">
    <property type="match status" value="1"/>
</dbReference>
<sequence length="372" mass="40057">MDQPSSMRTDALPAELGHEASLDDGEPLIALILDDSEMNNLLLARALAPVPGCRAVDFTEPALALAYLRANVARIGIAITDYDMPGMTGLEFIAAARAVPGFTHVPVVMVTSLDQQSLRREALQRGATDFLGKPTDPVEIRARVTNLLRLSRAHRREQERSAILAREVAAAVAACEAREREIIALLMRAAEHRDTDTGDHIARVAAYATVIARNLGLPSAEVARIGLASTMHDVGKIGLSDSILLKNGPLSAEERREMEKHADRGRRILQGSSSEVVQLAAEIAASHHERWDGTGYPSGLKGEAIPLGGRIVAVADVFDALVSERPYKKPWTPEAAAAFLRENAGSHFDPACVNAFLAGWDDVQAQCRSFAA</sequence>
<dbReference type="SMART" id="SM00471">
    <property type="entry name" value="HDc"/>
    <property type="match status" value="1"/>
</dbReference>
<dbReference type="EMBL" id="FOSV01000019">
    <property type="protein sequence ID" value="SFL63377.1"/>
    <property type="molecule type" value="Genomic_DNA"/>
</dbReference>
<dbReference type="Gene3D" id="1.10.3210.10">
    <property type="entry name" value="Hypothetical protein af1432"/>
    <property type="match status" value="1"/>
</dbReference>
<dbReference type="SMART" id="SM00448">
    <property type="entry name" value="REC"/>
    <property type="match status" value="1"/>
</dbReference>
<keyword evidence="5" id="KW-1185">Reference proteome</keyword>
<organism evidence="4 5">
    <name type="scientific">Methylorubrum salsuginis</name>
    <dbReference type="NCBI Taxonomy" id="414703"/>
    <lineage>
        <taxon>Bacteria</taxon>
        <taxon>Pseudomonadati</taxon>
        <taxon>Pseudomonadota</taxon>
        <taxon>Alphaproteobacteria</taxon>
        <taxon>Hyphomicrobiales</taxon>
        <taxon>Methylobacteriaceae</taxon>
        <taxon>Methylorubrum</taxon>
    </lineage>
</organism>
<accession>A0A1I4JAV5</accession>
<dbReference type="Pfam" id="PF13487">
    <property type="entry name" value="HD_5"/>
    <property type="match status" value="1"/>
</dbReference>
<dbReference type="STRING" id="414703.SAMN04488125_11988"/>
<dbReference type="PROSITE" id="PS51832">
    <property type="entry name" value="HD_GYP"/>
    <property type="match status" value="1"/>
</dbReference>
<feature type="domain" description="Response regulatory" evidence="2">
    <location>
        <begin position="29"/>
        <end position="148"/>
    </location>
</feature>
<dbReference type="GO" id="GO:0008081">
    <property type="term" value="F:phosphoric diester hydrolase activity"/>
    <property type="evidence" value="ECO:0007669"/>
    <property type="project" value="UniProtKB-ARBA"/>
</dbReference>
<evidence type="ECO:0000313" key="4">
    <source>
        <dbReference type="EMBL" id="SFL63377.1"/>
    </source>
</evidence>
<dbReference type="AlphaFoldDB" id="A0A1I4JAV5"/>
<name>A0A1I4JAV5_9HYPH</name>
<proteinExistence type="predicted"/>
<gene>
    <name evidence="4" type="ORF">SAMN04488125_11988</name>
</gene>
<dbReference type="InterPro" id="IPR001789">
    <property type="entry name" value="Sig_transdc_resp-reg_receiver"/>
</dbReference>
<evidence type="ECO:0000259" key="2">
    <source>
        <dbReference type="PROSITE" id="PS50110"/>
    </source>
</evidence>
<evidence type="ECO:0000256" key="1">
    <source>
        <dbReference type="PROSITE-ProRule" id="PRU00169"/>
    </source>
</evidence>